<proteinExistence type="inferred from homology"/>
<dbReference type="InterPro" id="IPR001650">
    <property type="entry name" value="Helicase_C-like"/>
</dbReference>
<feature type="domain" description="Helicase C-terminal" evidence="8">
    <location>
        <begin position="327"/>
        <end position="473"/>
    </location>
</feature>
<dbReference type="PANTHER" id="PTHR47958">
    <property type="entry name" value="ATP-DEPENDENT RNA HELICASE DBP3"/>
    <property type="match status" value="1"/>
</dbReference>
<dbReference type="Pfam" id="PF00271">
    <property type="entry name" value="Helicase_C"/>
    <property type="match status" value="1"/>
</dbReference>
<protein>
    <recommendedName>
        <fullName evidence="1">RNA helicase</fullName>
        <ecNumber evidence="1">3.6.4.13</ecNumber>
    </recommendedName>
</protein>
<dbReference type="SMART" id="SM00487">
    <property type="entry name" value="DEXDc"/>
    <property type="match status" value="1"/>
</dbReference>
<keyword evidence="4 6" id="KW-0347">Helicase</keyword>
<accession>A0A9P1IGB1</accession>
<organism evidence="9 10">
    <name type="scientific">Caenorhabditis angaria</name>
    <dbReference type="NCBI Taxonomy" id="860376"/>
    <lineage>
        <taxon>Eukaryota</taxon>
        <taxon>Metazoa</taxon>
        <taxon>Ecdysozoa</taxon>
        <taxon>Nematoda</taxon>
        <taxon>Chromadorea</taxon>
        <taxon>Rhabditida</taxon>
        <taxon>Rhabditina</taxon>
        <taxon>Rhabditomorpha</taxon>
        <taxon>Rhabditoidea</taxon>
        <taxon>Rhabditidae</taxon>
        <taxon>Peloderinae</taxon>
        <taxon>Caenorhabditis</taxon>
    </lineage>
</organism>
<dbReference type="AlphaFoldDB" id="A0A9P1IGB1"/>
<dbReference type="InterPro" id="IPR000629">
    <property type="entry name" value="RNA-helicase_DEAD-box_CS"/>
</dbReference>
<evidence type="ECO:0000259" key="8">
    <source>
        <dbReference type="PROSITE" id="PS51194"/>
    </source>
</evidence>
<evidence type="ECO:0000256" key="5">
    <source>
        <dbReference type="ARBA" id="ARBA00022840"/>
    </source>
</evidence>
<dbReference type="SMART" id="SM00490">
    <property type="entry name" value="HELICc"/>
    <property type="match status" value="1"/>
</dbReference>
<dbReference type="Pfam" id="PF00270">
    <property type="entry name" value="DEAD"/>
    <property type="match status" value="1"/>
</dbReference>
<gene>
    <name evidence="9" type="ORF">CAMP_LOCUS7167</name>
</gene>
<evidence type="ECO:0000256" key="1">
    <source>
        <dbReference type="ARBA" id="ARBA00012552"/>
    </source>
</evidence>
<dbReference type="PROSITE" id="PS51194">
    <property type="entry name" value="HELICASE_CTER"/>
    <property type="match status" value="1"/>
</dbReference>
<evidence type="ECO:0000256" key="3">
    <source>
        <dbReference type="ARBA" id="ARBA00022801"/>
    </source>
</evidence>
<dbReference type="InterPro" id="IPR027417">
    <property type="entry name" value="P-loop_NTPase"/>
</dbReference>
<dbReference type="SUPFAM" id="SSF52540">
    <property type="entry name" value="P-loop containing nucleoside triphosphate hydrolases"/>
    <property type="match status" value="1"/>
</dbReference>
<evidence type="ECO:0000256" key="2">
    <source>
        <dbReference type="ARBA" id="ARBA00022741"/>
    </source>
</evidence>
<dbReference type="GO" id="GO:0003724">
    <property type="term" value="F:RNA helicase activity"/>
    <property type="evidence" value="ECO:0007669"/>
    <property type="project" value="UniProtKB-EC"/>
</dbReference>
<dbReference type="InterPro" id="IPR014001">
    <property type="entry name" value="Helicase_ATP-bd"/>
</dbReference>
<evidence type="ECO:0000259" key="7">
    <source>
        <dbReference type="PROSITE" id="PS51192"/>
    </source>
</evidence>
<reference evidence="9" key="1">
    <citation type="submission" date="2022-11" db="EMBL/GenBank/DDBJ databases">
        <authorList>
            <person name="Kikuchi T."/>
        </authorList>
    </citation>
    <scope>NUCLEOTIDE SEQUENCE</scope>
    <source>
        <strain evidence="9">PS1010</strain>
    </source>
</reference>
<dbReference type="EMBL" id="CANHGI010000003">
    <property type="protein sequence ID" value="CAI5444530.1"/>
    <property type="molecule type" value="Genomic_DNA"/>
</dbReference>
<feature type="domain" description="Helicase ATP-binding" evidence="7">
    <location>
        <begin position="118"/>
        <end position="296"/>
    </location>
</feature>
<comment type="similarity">
    <text evidence="6">Belongs to the DEAD box helicase family.</text>
</comment>
<dbReference type="CDD" id="cd18787">
    <property type="entry name" value="SF2_C_DEAD"/>
    <property type="match status" value="1"/>
</dbReference>
<sequence>MTLVPILKPKVDVPVVRKTIESTIADRKLDDRFDGFKEIDRNLYKTPLDQKNLSRAEISELQLGGGDMKVYPFHEDSTVDIPPPVASFRQAFGENEALINELEKNKFTKPTSIQSQMWPILLSGQDCIGVSQTGSGKTLAFLLPAFLHIEAQLKNYSANEKKPCPFVLVLSPTRELAQQIEGEVRKYSYNGYQSVCLYGGSSRQEQIKACEGSPEIVIATPGRLADLSSEGIIDLGNVTYVVLDEADRMLDMGFESSIRRILIEVRPDKLVALTSATWPENVRKLTDNYTKQAVMVVNGSLDLTACQTVKQYFEFIPHDQRFERTLEIVDFLNKTHQNNYKMIIFVKSKVMADHLSSDFCMKGINSQGLHGGRSQTDRENSLRDLKSGKVQILVATDLASRGIDVPDITHVLNYDFPMDIEEYVHRVGRTGRAGRNGEAMSFLWWNDRSNYEGLISILEKSGQQVPDQLRNDHRKYVEKSNFNRLIDWLMKRILLPLPNSIQLNSIDKYARYSIL</sequence>
<keyword evidence="3 6" id="KW-0378">Hydrolase</keyword>
<dbReference type="GO" id="GO:0003676">
    <property type="term" value="F:nucleic acid binding"/>
    <property type="evidence" value="ECO:0007669"/>
    <property type="project" value="InterPro"/>
</dbReference>
<evidence type="ECO:0000256" key="6">
    <source>
        <dbReference type="RuleBase" id="RU000492"/>
    </source>
</evidence>
<dbReference type="OrthoDB" id="196131at2759"/>
<dbReference type="Gene3D" id="3.40.50.300">
    <property type="entry name" value="P-loop containing nucleotide triphosphate hydrolases"/>
    <property type="match status" value="2"/>
</dbReference>
<comment type="caution">
    <text evidence="9">The sequence shown here is derived from an EMBL/GenBank/DDBJ whole genome shotgun (WGS) entry which is preliminary data.</text>
</comment>
<evidence type="ECO:0000256" key="4">
    <source>
        <dbReference type="ARBA" id="ARBA00022806"/>
    </source>
</evidence>
<evidence type="ECO:0000313" key="10">
    <source>
        <dbReference type="Proteomes" id="UP001152747"/>
    </source>
</evidence>
<dbReference type="Proteomes" id="UP001152747">
    <property type="component" value="Unassembled WGS sequence"/>
</dbReference>
<dbReference type="GO" id="GO:0043186">
    <property type="term" value="C:P granule"/>
    <property type="evidence" value="ECO:0007669"/>
    <property type="project" value="UniProtKB-ARBA"/>
</dbReference>
<keyword evidence="5 6" id="KW-0067">ATP-binding</keyword>
<dbReference type="EC" id="3.6.4.13" evidence="1"/>
<dbReference type="GO" id="GO:0016787">
    <property type="term" value="F:hydrolase activity"/>
    <property type="evidence" value="ECO:0007669"/>
    <property type="project" value="UniProtKB-KW"/>
</dbReference>
<name>A0A9P1IGB1_9PELO</name>
<dbReference type="InterPro" id="IPR011545">
    <property type="entry name" value="DEAD/DEAH_box_helicase_dom"/>
</dbReference>
<keyword evidence="2 6" id="KW-0547">Nucleotide-binding</keyword>
<evidence type="ECO:0000313" key="9">
    <source>
        <dbReference type="EMBL" id="CAI5444530.1"/>
    </source>
</evidence>
<dbReference type="PROSITE" id="PS00039">
    <property type="entry name" value="DEAD_ATP_HELICASE"/>
    <property type="match status" value="1"/>
</dbReference>
<dbReference type="GO" id="GO:0005524">
    <property type="term" value="F:ATP binding"/>
    <property type="evidence" value="ECO:0007669"/>
    <property type="project" value="UniProtKB-KW"/>
</dbReference>
<keyword evidence="10" id="KW-1185">Reference proteome</keyword>
<dbReference type="PROSITE" id="PS51192">
    <property type="entry name" value="HELICASE_ATP_BIND_1"/>
    <property type="match status" value="1"/>
</dbReference>